<reference evidence="3 4" key="1">
    <citation type="submission" date="2015-08" db="EMBL/GenBank/DDBJ databases">
        <title>Whole genome sequence of Flavobacterium akiainvivens IK-1T, from decaying Wikstroemia oahuensis, an endemic Hawaiian shrub.</title>
        <authorList>
            <person name="Wan X."/>
            <person name="Hou S."/>
            <person name="Saito J."/>
            <person name="Donachie S."/>
        </authorList>
    </citation>
    <scope>NUCLEOTIDE SEQUENCE [LARGE SCALE GENOMIC DNA]</scope>
    <source>
        <strain evidence="3 4">IK-1</strain>
    </source>
</reference>
<dbReference type="EMBL" id="LIYD01000005">
    <property type="protein sequence ID" value="KOS06142.1"/>
    <property type="molecule type" value="Genomic_DNA"/>
</dbReference>
<evidence type="ECO:0000256" key="1">
    <source>
        <dbReference type="SAM" id="MobiDB-lite"/>
    </source>
</evidence>
<evidence type="ECO:0008006" key="5">
    <source>
        <dbReference type="Google" id="ProtNLM"/>
    </source>
</evidence>
<organism evidence="3 4">
    <name type="scientific">Flavobacterium akiainvivens</name>
    <dbReference type="NCBI Taxonomy" id="1202724"/>
    <lineage>
        <taxon>Bacteria</taxon>
        <taxon>Pseudomonadati</taxon>
        <taxon>Bacteroidota</taxon>
        <taxon>Flavobacteriia</taxon>
        <taxon>Flavobacteriales</taxon>
        <taxon>Flavobacteriaceae</taxon>
        <taxon>Flavobacterium</taxon>
    </lineage>
</organism>
<accession>A0A0M9VI20</accession>
<proteinExistence type="predicted"/>
<dbReference type="PROSITE" id="PS51257">
    <property type="entry name" value="PROKAR_LIPOPROTEIN"/>
    <property type="match status" value="1"/>
</dbReference>
<comment type="caution">
    <text evidence="3">The sequence shown here is derived from an EMBL/GenBank/DDBJ whole genome shotgun (WGS) entry which is preliminary data.</text>
</comment>
<evidence type="ECO:0000313" key="4">
    <source>
        <dbReference type="Proteomes" id="UP000037755"/>
    </source>
</evidence>
<dbReference type="AlphaFoldDB" id="A0A0M9VI20"/>
<dbReference type="OrthoDB" id="1425333at2"/>
<gene>
    <name evidence="3" type="ORF">AM493_08935</name>
</gene>
<evidence type="ECO:0000313" key="3">
    <source>
        <dbReference type="EMBL" id="KOS06142.1"/>
    </source>
</evidence>
<sequence length="205" mass="22805">MKKQLIVLLAVLALAGCASKNGNAAPETFTATSANGLAIGTITFEGDVPMNDIYRFFYEGQTGDKKFNKQNADRIIINGRTDGKSVFNGDFNNKKTYLFVLEVKPGSYAFTKYNHLDHLGPQGMVTESKPFGIPFEVKAGAITYIGEMSYVDKAAKGEPKIFVADYFNRDLPEFKKKYPNIDWEKADNKTPKTGNKGENMVDFRN</sequence>
<keyword evidence="4" id="KW-1185">Reference proteome</keyword>
<keyword evidence="2" id="KW-0732">Signal</keyword>
<feature type="chain" id="PRO_5005838965" description="Lipoprotein" evidence="2">
    <location>
        <begin position="25"/>
        <end position="205"/>
    </location>
</feature>
<dbReference type="Proteomes" id="UP000037755">
    <property type="component" value="Unassembled WGS sequence"/>
</dbReference>
<feature type="signal peptide" evidence="2">
    <location>
        <begin position="1"/>
        <end position="24"/>
    </location>
</feature>
<dbReference type="STRING" id="1202724.AM493_08935"/>
<feature type="region of interest" description="Disordered" evidence="1">
    <location>
        <begin position="185"/>
        <end position="205"/>
    </location>
</feature>
<name>A0A0M9VI20_9FLAO</name>
<protein>
    <recommendedName>
        <fullName evidence="5">Lipoprotein</fullName>
    </recommendedName>
</protein>
<evidence type="ECO:0000256" key="2">
    <source>
        <dbReference type="SAM" id="SignalP"/>
    </source>
</evidence>
<dbReference type="PATRIC" id="fig|1202724.3.peg.1856"/>
<dbReference type="RefSeq" id="WP_054407638.1">
    <property type="nucleotide sequence ID" value="NZ_FOYA01000014.1"/>
</dbReference>